<protein>
    <submittedName>
        <fullName evidence="1">Uncharacterized protein</fullName>
    </submittedName>
</protein>
<dbReference type="EMBL" id="LFIW01001237">
    <property type="protein sequence ID" value="KZL82957.1"/>
    <property type="molecule type" value="Genomic_DNA"/>
</dbReference>
<sequence length="375" mass="38897">LVNLALPAGAGREQWQTIAKAPAQLVALDLLGNLDLAVDGHLVSSVEEGHHEVEVEAVLRATLELLERARNAGKQVPRFLAAAHGVGKVVHLAEGEGVGHAKGLGTVVEVGEDVDILAAKGLGQRGLVDTVEGAGSELAALILLQDLLGEVAALSGGGLRGAGHVKGHRLAKRVVVVQLNLDLSDHAGSDARMDNGLLDPAVVRLLALKDLLDQRLVNGLAGAHQAVSEMGVLVKLELLSAEGEVILVVALRELFRHASVRSSLEGGLEDNLGRTAAEIEDGSSGALVGAANLAEEVVGRDPGIDTLVGAVHDGNSILLLGDNGEGVLGLETVADGRENLFGILSSDHAEPSRRFHCNRATRFELLGNCLHGDLH</sequence>
<feature type="non-terminal residue" evidence="1">
    <location>
        <position position="1"/>
    </location>
</feature>
<name>A0A167CRZ7_COLIC</name>
<comment type="caution">
    <text evidence="1">The sequence shown here is derived from an EMBL/GenBank/DDBJ whole genome shotgun (WGS) entry which is preliminary data.</text>
</comment>
<evidence type="ECO:0000313" key="1">
    <source>
        <dbReference type="EMBL" id="KZL82957.1"/>
    </source>
</evidence>
<accession>A0A167CRZ7</accession>
<reference evidence="1 2" key="1">
    <citation type="submission" date="2015-06" db="EMBL/GenBank/DDBJ databases">
        <title>Survival trade-offs in plant roots during colonization by closely related pathogenic and mutualistic fungi.</title>
        <authorList>
            <person name="Hacquard S."/>
            <person name="Kracher B."/>
            <person name="Hiruma K."/>
            <person name="Weinman A."/>
            <person name="Muench P."/>
            <person name="Garrido Oter R."/>
            <person name="Ver Loren van Themaat E."/>
            <person name="Dallerey J.-F."/>
            <person name="Damm U."/>
            <person name="Henrissat B."/>
            <person name="Lespinet O."/>
            <person name="Thon M."/>
            <person name="Kemen E."/>
            <person name="McHardy A.C."/>
            <person name="Schulze-Lefert P."/>
            <person name="O'Connell R.J."/>
        </authorList>
    </citation>
    <scope>NUCLEOTIDE SEQUENCE [LARGE SCALE GENOMIC DNA]</scope>
    <source>
        <strain evidence="1 2">MAFF 238704</strain>
    </source>
</reference>
<dbReference type="AlphaFoldDB" id="A0A167CRZ7"/>
<gene>
    <name evidence="1" type="ORF">CI238_02022</name>
</gene>
<proteinExistence type="predicted"/>
<dbReference type="Proteomes" id="UP000076584">
    <property type="component" value="Unassembled WGS sequence"/>
</dbReference>
<keyword evidence="2" id="KW-1185">Reference proteome</keyword>
<evidence type="ECO:0000313" key="2">
    <source>
        <dbReference type="Proteomes" id="UP000076584"/>
    </source>
</evidence>
<organism evidence="1 2">
    <name type="scientific">Colletotrichum incanum</name>
    <name type="common">Soybean anthracnose fungus</name>
    <dbReference type="NCBI Taxonomy" id="1573173"/>
    <lineage>
        <taxon>Eukaryota</taxon>
        <taxon>Fungi</taxon>
        <taxon>Dikarya</taxon>
        <taxon>Ascomycota</taxon>
        <taxon>Pezizomycotina</taxon>
        <taxon>Sordariomycetes</taxon>
        <taxon>Hypocreomycetidae</taxon>
        <taxon>Glomerellales</taxon>
        <taxon>Glomerellaceae</taxon>
        <taxon>Colletotrichum</taxon>
        <taxon>Colletotrichum spaethianum species complex</taxon>
    </lineage>
</organism>